<gene>
    <name evidence="1" type="ORF">ACJMK2_034972</name>
</gene>
<dbReference type="Proteomes" id="UP001634394">
    <property type="component" value="Unassembled WGS sequence"/>
</dbReference>
<name>A0ABD3WWV8_SINWO</name>
<dbReference type="AlphaFoldDB" id="A0ABD3WWV8"/>
<sequence length="50" mass="5777">MVVLTEHQPSTFNSCTNRASTFDIQQLYQQRINLQHSTVVPTEHQSSIFN</sequence>
<evidence type="ECO:0000313" key="2">
    <source>
        <dbReference type="Proteomes" id="UP001634394"/>
    </source>
</evidence>
<accession>A0ABD3WWV8</accession>
<dbReference type="EMBL" id="JBJQND010000005">
    <property type="protein sequence ID" value="KAL3877237.1"/>
    <property type="molecule type" value="Genomic_DNA"/>
</dbReference>
<comment type="caution">
    <text evidence="1">The sequence shown here is derived from an EMBL/GenBank/DDBJ whole genome shotgun (WGS) entry which is preliminary data.</text>
</comment>
<feature type="non-terminal residue" evidence="1">
    <location>
        <position position="50"/>
    </location>
</feature>
<protein>
    <submittedName>
        <fullName evidence="1">Uncharacterized protein</fullName>
    </submittedName>
</protein>
<reference evidence="1 2" key="1">
    <citation type="submission" date="2024-11" db="EMBL/GenBank/DDBJ databases">
        <title>Chromosome-level genome assembly of the freshwater bivalve Anodonta woodiana.</title>
        <authorList>
            <person name="Chen X."/>
        </authorList>
    </citation>
    <scope>NUCLEOTIDE SEQUENCE [LARGE SCALE GENOMIC DNA]</scope>
    <source>
        <strain evidence="1">MN2024</strain>
        <tissue evidence="1">Gills</tissue>
    </source>
</reference>
<proteinExistence type="predicted"/>
<keyword evidence="2" id="KW-1185">Reference proteome</keyword>
<organism evidence="1 2">
    <name type="scientific">Sinanodonta woodiana</name>
    <name type="common">Chinese pond mussel</name>
    <name type="synonym">Anodonta woodiana</name>
    <dbReference type="NCBI Taxonomy" id="1069815"/>
    <lineage>
        <taxon>Eukaryota</taxon>
        <taxon>Metazoa</taxon>
        <taxon>Spiralia</taxon>
        <taxon>Lophotrochozoa</taxon>
        <taxon>Mollusca</taxon>
        <taxon>Bivalvia</taxon>
        <taxon>Autobranchia</taxon>
        <taxon>Heteroconchia</taxon>
        <taxon>Palaeoheterodonta</taxon>
        <taxon>Unionida</taxon>
        <taxon>Unionoidea</taxon>
        <taxon>Unionidae</taxon>
        <taxon>Unioninae</taxon>
        <taxon>Sinanodonta</taxon>
    </lineage>
</organism>
<evidence type="ECO:0000313" key="1">
    <source>
        <dbReference type="EMBL" id="KAL3877237.1"/>
    </source>
</evidence>